<sequence>MSVEPNSQTQMKSPVAFISHSSQDKDRFVIKFATELRANGVDAWVDQWEMLPGDSLIDKIFNIGIANANAIIVIISAASIESKWVKEELDLAMVRRLETGAKVIVVRLDDAEVPTSLQGLLYEAIDPNIDWNSQFDRILRAIFQVPDRPPLGPPPSFVGSLQAKELDQGDVRPPATAQTVMELIADPRNRVQLHQTVKRTCDRLVQRLGDASYGQNAEQPNGERIQARLDQYDEDCADVASSISVGVYYGTAEHDGLWVGSLKQIIATANQPITGTYHAVWEDMRKYPALRLFYAAGIAAVDAGHWQTLRELSMVKVQSWRASNDVQTAVNYLGPGKVIENETMHTLPRAEGSRYYHPVSRHLHQVVKKDVSPVIDGDAFPLAFERFEVLRTLLEADATGNHYFSMGEFGWRAAKRQTSILDEVNSELDDLGEDWPLLKVGAFGGDMKRVADSLAAVRDVVGSSRYWL</sequence>
<proteinExistence type="predicted"/>
<evidence type="ECO:0000313" key="2">
    <source>
        <dbReference type="EMBL" id="GAA3603505.1"/>
    </source>
</evidence>
<dbReference type="Proteomes" id="UP001501074">
    <property type="component" value="Unassembled WGS sequence"/>
</dbReference>
<accession>A0ABP6ZBM4</accession>
<dbReference type="Gene3D" id="3.40.50.10140">
    <property type="entry name" value="Toll/interleukin-1 receptor homology (TIR) domain"/>
    <property type="match status" value="1"/>
</dbReference>
<dbReference type="InterPro" id="IPR035897">
    <property type="entry name" value="Toll_tir_struct_dom_sf"/>
</dbReference>
<dbReference type="InterPro" id="IPR000157">
    <property type="entry name" value="TIR_dom"/>
</dbReference>
<dbReference type="SUPFAM" id="SSF52200">
    <property type="entry name" value="Toll/Interleukin receptor TIR domain"/>
    <property type="match status" value="1"/>
</dbReference>
<keyword evidence="3" id="KW-1185">Reference proteome</keyword>
<dbReference type="PROSITE" id="PS50104">
    <property type="entry name" value="TIR"/>
    <property type="match status" value="1"/>
</dbReference>
<name>A0ABP6ZBM4_9ACTN</name>
<gene>
    <name evidence="2" type="ORF">GCM10022223_18940</name>
</gene>
<evidence type="ECO:0000313" key="3">
    <source>
        <dbReference type="Proteomes" id="UP001501074"/>
    </source>
</evidence>
<evidence type="ECO:0000259" key="1">
    <source>
        <dbReference type="PROSITE" id="PS50104"/>
    </source>
</evidence>
<dbReference type="SMART" id="SM00255">
    <property type="entry name" value="TIR"/>
    <property type="match status" value="1"/>
</dbReference>
<dbReference type="Pfam" id="PF13676">
    <property type="entry name" value="TIR_2"/>
    <property type="match status" value="1"/>
</dbReference>
<feature type="domain" description="TIR" evidence="1">
    <location>
        <begin position="12"/>
        <end position="146"/>
    </location>
</feature>
<reference evidence="3" key="1">
    <citation type="journal article" date="2019" name="Int. J. Syst. Evol. Microbiol.">
        <title>The Global Catalogue of Microorganisms (GCM) 10K type strain sequencing project: providing services to taxonomists for standard genome sequencing and annotation.</title>
        <authorList>
            <consortium name="The Broad Institute Genomics Platform"/>
            <consortium name="The Broad Institute Genome Sequencing Center for Infectious Disease"/>
            <person name="Wu L."/>
            <person name="Ma J."/>
        </authorList>
    </citation>
    <scope>NUCLEOTIDE SEQUENCE [LARGE SCALE GENOMIC DNA]</scope>
    <source>
        <strain evidence="3">JCM 16902</strain>
    </source>
</reference>
<organism evidence="2 3">
    <name type="scientific">Kineosporia mesophila</name>
    <dbReference type="NCBI Taxonomy" id="566012"/>
    <lineage>
        <taxon>Bacteria</taxon>
        <taxon>Bacillati</taxon>
        <taxon>Actinomycetota</taxon>
        <taxon>Actinomycetes</taxon>
        <taxon>Kineosporiales</taxon>
        <taxon>Kineosporiaceae</taxon>
        <taxon>Kineosporia</taxon>
    </lineage>
</organism>
<comment type="caution">
    <text evidence="2">The sequence shown here is derived from an EMBL/GenBank/DDBJ whole genome shotgun (WGS) entry which is preliminary data.</text>
</comment>
<dbReference type="EMBL" id="BAAAZO010000003">
    <property type="protein sequence ID" value="GAA3603505.1"/>
    <property type="molecule type" value="Genomic_DNA"/>
</dbReference>
<protein>
    <recommendedName>
        <fullName evidence="1">TIR domain-containing protein</fullName>
    </recommendedName>
</protein>